<reference evidence="1" key="1">
    <citation type="submission" date="2020-05" db="EMBL/GenBank/DDBJ databases">
        <authorList>
            <person name="Chiriac C."/>
            <person name="Salcher M."/>
            <person name="Ghai R."/>
            <person name="Kavagutti S V."/>
        </authorList>
    </citation>
    <scope>NUCLEOTIDE SEQUENCE</scope>
</reference>
<dbReference type="AlphaFoldDB" id="A0A6J6X1E2"/>
<gene>
    <name evidence="1" type="ORF">UFOPK2958_01092</name>
</gene>
<sequence>MYDVGAFAPVGALQVTVIWPLPLVATTDVGEPGAAEIAPFEPTPSVPMYDIEYIPVTPYWMVCPLRVYEPGIPSVIVPWFADVSQCSITINVTGTFGFLGL</sequence>
<evidence type="ECO:0000313" key="1">
    <source>
        <dbReference type="EMBL" id="CAB4789865.1"/>
    </source>
</evidence>
<dbReference type="EMBL" id="CAFAAB010000133">
    <property type="protein sequence ID" value="CAB4789865.1"/>
    <property type="molecule type" value="Genomic_DNA"/>
</dbReference>
<protein>
    <submittedName>
        <fullName evidence="1">Unannotated protein</fullName>
    </submittedName>
</protein>
<name>A0A6J6X1E2_9ZZZZ</name>
<organism evidence="1">
    <name type="scientific">freshwater metagenome</name>
    <dbReference type="NCBI Taxonomy" id="449393"/>
    <lineage>
        <taxon>unclassified sequences</taxon>
        <taxon>metagenomes</taxon>
        <taxon>ecological metagenomes</taxon>
    </lineage>
</organism>
<accession>A0A6J6X1E2</accession>
<proteinExistence type="predicted"/>